<proteinExistence type="predicted"/>
<evidence type="ECO:0000313" key="3">
    <source>
        <dbReference type="EMBL" id="CDF41378.1"/>
    </source>
</evidence>
<dbReference type="PhylomeDB" id="R7QUN0"/>
<dbReference type="KEGG" id="ccp:CHC_T00007822001"/>
<evidence type="ECO:0000256" key="1">
    <source>
        <dbReference type="SAM" id="MobiDB-lite"/>
    </source>
</evidence>
<reference evidence="4" key="1">
    <citation type="journal article" date="2013" name="Proc. Natl. Acad. Sci. U.S.A.">
        <title>Genome structure and metabolic features in the red seaweed Chondrus crispus shed light on evolution of the Archaeplastida.</title>
        <authorList>
            <person name="Collen J."/>
            <person name="Porcel B."/>
            <person name="Carre W."/>
            <person name="Ball S.G."/>
            <person name="Chaparro C."/>
            <person name="Tonon T."/>
            <person name="Barbeyron T."/>
            <person name="Michel G."/>
            <person name="Noel B."/>
            <person name="Valentin K."/>
            <person name="Elias M."/>
            <person name="Artiguenave F."/>
            <person name="Arun A."/>
            <person name="Aury J.M."/>
            <person name="Barbosa-Neto J.F."/>
            <person name="Bothwell J.H."/>
            <person name="Bouget F.Y."/>
            <person name="Brillet L."/>
            <person name="Cabello-Hurtado F."/>
            <person name="Capella-Gutierrez S."/>
            <person name="Charrier B."/>
            <person name="Cladiere L."/>
            <person name="Cock J.M."/>
            <person name="Coelho S.M."/>
            <person name="Colleoni C."/>
            <person name="Czjzek M."/>
            <person name="Da Silva C."/>
            <person name="Delage L."/>
            <person name="Denoeud F."/>
            <person name="Deschamps P."/>
            <person name="Dittami S.M."/>
            <person name="Gabaldon T."/>
            <person name="Gachon C.M."/>
            <person name="Groisillier A."/>
            <person name="Herve C."/>
            <person name="Jabbari K."/>
            <person name="Katinka M."/>
            <person name="Kloareg B."/>
            <person name="Kowalczyk N."/>
            <person name="Labadie K."/>
            <person name="Leblanc C."/>
            <person name="Lopez P.J."/>
            <person name="McLachlan D.H."/>
            <person name="Meslet-Cladiere L."/>
            <person name="Moustafa A."/>
            <person name="Nehr Z."/>
            <person name="Nyvall Collen P."/>
            <person name="Panaud O."/>
            <person name="Partensky F."/>
            <person name="Poulain J."/>
            <person name="Rensing S.A."/>
            <person name="Rousvoal S."/>
            <person name="Samson G."/>
            <person name="Symeonidi A."/>
            <person name="Weissenbach J."/>
            <person name="Zambounis A."/>
            <person name="Wincker P."/>
            <person name="Boyen C."/>
        </authorList>
    </citation>
    <scope>NUCLEOTIDE SEQUENCE [LARGE SCALE GENOMIC DNA]</scope>
    <source>
        <strain evidence="4">cv. Stackhouse</strain>
    </source>
</reference>
<gene>
    <name evidence="3" type="ORF">CHC_T00007822001</name>
</gene>
<feature type="region of interest" description="Disordered" evidence="1">
    <location>
        <begin position="610"/>
        <end position="631"/>
    </location>
</feature>
<dbReference type="Proteomes" id="UP000012073">
    <property type="component" value="Unassembled WGS sequence"/>
</dbReference>
<keyword evidence="4" id="KW-1185">Reference proteome</keyword>
<evidence type="ECO:0000256" key="2">
    <source>
        <dbReference type="SAM" id="Phobius"/>
    </source>
</evidence>
<dbReference type="Gramene" id="CDF41378">
    <property type="protein sequence ID" value="CDF41378"/>
    <property type="gene ID" value="CHC_T00007822001"/>
</dbReference>
<sequence length="631" mass="69022">MIDRTLATTTLPAKNRNPIRLPLLLTTVNFTTSNARAMLFELTIGVPLWNVVRLTILSFVTSNLISLIWTTGLSVRAGQRISSGRPVQLRPRPFTKSSIVIEEDTRDGKVRVILALATVTLVAAELLMEFGTGSVSVPGSTLTYGGYHLNTTSQPIDVLSTGEGIWRMLKSSDRVTGASMRLHGLTDRMMASYSVTAEELQVLRSTIERGEGEYAILDSLDPMDKLATSRNGSLWFAGVGGAVLFRGSNFLYYDGASDFYIIDWSTKLGNLSLAPLELVMDPGFRANVPAYALGGLDLRIEALGKATLTLECETPHDYPTDWNVSCEGGVGEPVSFIRSDESYSSTREDSLIMYDLTVDFGERVQAPVSAKQFKTVRVLPSGSSRKRSVTHVYEGVGVTAVQLRTSVIFAIHSEGTDFICLAMGSSLPFWGDIACRSREWRSEQEKVSAILALQVATSSYKTAWTIHKDWMTGDPLSTHTTVHWLSENLSERRGVSMFSTETVATVDILFLIGLLLVAVVGMCGVGLLLVSARAVSPNYRGPRRVTLETSRRILAMSNASKYNCHVTPRLAPTTFVTRTGDLTCHFETTYDCANEAIGYAEVARDGLVMLGGPRRHRGPSQVGDRRTKNAS</sequence>
<protein>
    <submittedName>
        <fullName evidence="3">Uncharacterized protein</fullName>
    </submittedName>
</protein>
<organism evidence="3 4">
    <name type="scientific">Chondrus crispus</name>
    <name type="common">Carrageen Irish moss</name>
    <name type="synonym">Polymorpha crispa</name>
    <dbReference type="NCBI Taxonomy" id="2769"/>
    <lineage>
        <taxon>Eukaryota</taxon>
        <taxon>Rhodophyta</taxon>
        <taxon>Florideophyceae</taxon>
        <taxon>Rhodymeniophycidae</taxon>
        <taxon>Gigartinales</taxon>
        <taxon>Gigartinaceae</taxon>
        <taxon>Chondrus</taxon>
    </lineage>
</organism>
<keyword evidence="2" id="KW-0472">Membrane</keyword>
<keyword evidence="2" id="KW-0812">Transmembrane</keyword>
<keyword evidence="2" id="KW-1133">Transmembrane helix</keyword>
<dbReference type="RefSeq" id="XP_005711672.1">
    <property type="nucleotide sequence ID" value="XM_005711615.1"/>
</dbReference>
<evidence type="ECO:0000313" key="4">
    <source>
        <dbReference type="Proteomes" id="UP000012073"/>
    </source>
</evidence>
<dbReference type="GeneID" id="17319388"/>
<accession>R7QUN0</accession>
<feature type="transmembrane region" description="Helical" evidence="2">
    <location>
        <begin position="508"/>
        <end position="530"/>
    </location>
</feature>
<name>R7QUN0_CHOCR</name>
<dbReference type="EMBL" id="HG002363">
    <property type="protein sequence ID" value="CDF41378.1"/>
    <property type="molecule type" value="Genomic_DNA"/>
</dbReference>
<dbReference type="AlphaFoldDB" id="R7QUN0"/>